<keyword evidence="5" id="KW-1185">Reference proteome</keyword>
<dbReference type="Proteomes" id="UP000092687">
    <property type="component" value="Chromosome"/>
</dbReference>
<dbReference type="STRING" id="1215089.BBI08_13415"/>
<evidence type="ECO:0000313" key="5">
    <source>
        <dbReference type="Proteomes" id="UP000092687"/>
    </source>
</evidence>
<name>A0A1C7DTJ0_9BACL</name>
<dbReference type="InterPro" id="IPR041916">
    <property type="entry name" value="Anti_sigma_zinc_sf"/>
</dbReference>
<dbReference type="KEGG" id="phc:BBI08_13415"/>
<gene>
    <name evidence="4" type="ORF">BBI08_13415</name>
</gene>
<dbReference type="InterPro" id="IPR027383">
    <property type="entry name" value="Znf_put"/>
</dbReference>
<evidence type="ECO:0000259" key="3">
    <source>
        <dbReference type="Pfam" id="PF13490"/>
    </source>
</evidence>
<evidence type="ECO:0000313" key="4">
    <source>
        <dbReference type="EMBL" id="ANU14785.1"/>
    </source>
</evidence>
<feature type="domain" description="Putative zinc-finger" evidence="3">
    <location>
        <begin position="6"/>
        <end position="39"/>
    </location>
</feature>
<evidence type="ECO:0000256" key="2">
    <source>
        <dbReference type="ARBA" id="ARBA00024438"/>
    </source>
</evidence>
<sequence length="211" mass="23733">MNACPENVLELMNHYLDGDINPSEEQQLKEHLESCSDCREQYQALSKTVAFIQSASHIQAPSDFVQKTMGRLPKERQRAGIQRWLRRHPMLAAAALFCLLMSTALFTNFNDDQQFSFTKQPNLVVEGQTVIVPEGETVVGNLTVRNGDLRVEGELQGDVTIVNGQYMASSGVITGEIEEIDQAFEWLWFTIKEGFKDAAAIFETNDNQTND</sequence>
<reference evidence="4" key="1">
    <citation type="submission" date="2016-10" db="EMBL/GenBank/DDBJ databases">
        <authorList>
            <person name="de Groot N.N."/>
        </authorList>
    </citation>
    <scope>NUCLEOTIDE SEQUENCE</scope>
    <source>
        <strain evidence="4">DSM 24743</strain>
    </source>
</reference>
<dbReference type="AlphaFoldDB" id="A0A1C7DTJ0"/>
<proteinExistence type="inferred from homology"/>
<protein>
    <recommendedName>
        <fullName evidence="2">Anti-sigma-W factor RsiW</fullName>
    </recommendedName>
</protein>
<evidence type="ECO:0000256" key="1">
    <source>
        <dbReference type="ARBA" id="ARBA00024353"/>
    </source>
</evidence>
<dbReference type="Gene3D" id="1.10.10.1320">
    <property type="entry name" value="Anti-sigma factor, zinc-finger domain"/>
    <property type="match status" value="1"/>
</dbReference>
<dbReference type="Pfam" id="PF13490">
    <property type="entry name" value="zf-HC2"/>
    <property type="match status" value="1"/>
</dbReference>
<accession>A0A1C7DTJ0</accession>
<dbReference type="RefSeq" id="WP_008499192.1">
    <property type="nucleotide sequence ID" value="NZ_CP016537.2"/>
</dbReference>
<dbReference type="OrthoDB" id="9782842at2"/>
<dbReference type="EMBL" id="CP016537">
    <property type="protein sequence ID" value="ANU14785.1"/>
    <property type="molecule type" value="Genomic_DNA"/>
</dbReference>
<organism evidence="4 5">
    <name type="scientific">Planococcus halocryophilus</name>
    <dbReference type="NCBI Taxonomy" id="1215089"/>
    <lineage>
        <taxon>Bacteria</taxon>
        <taxon>Bacillati</taxon>
        <taxon>Bacillota</taxon>
        <taxon>Bacilli</taxon>
        <taxon>Bacillales</taxon>
        <taxon>Caryophanaceae</taxon>
        <taxon>Planococcus</taxon>
    </lineage>
</organism>
<comment type="similarity">
    <text evidence="1">Belongs to the zinc-associated anti-sigma factor (ZAS) superfamily. Anti-sigma-W factor family.</text>
</comment>